<feature type="compositionally biased region" description="Polar residues" evidence="1">
    <location>
        <begin position="1"/>
        <end position="16"/>
    </location>
</feature>
<gene>
    <name evidence="3" type="ORF">TI39_contig301g00035</name>
</gene>
<comment type="caution">
    <text evidence="3">The sequence shown here is derived from an EMBL/GenBank/DDBJ whole genome shotgun (WGS) entry which is preliminary data.</text>
</comment>
<dbReference type="Pfam" id="PF10680">
    <property type="entry name" value="RRN9"/>
    <property type="match status" value="1"/>
</dbReference>
<dbReference type="InterPro" id="IPR019622">
    <property type="entry name" value="Rrn9_dom"/>
</dbReference>
<organism evidence="3 4">
    <name type="scientific">Zymoseptoria brevis</name>
    <dbReference type="NCBI Taxonomy" id="1047168"/>
    <lineage>
        <taxon>Eukaryota</taxon>
        <taxon>Fungi</taxon>
        <taxon>Dikarya</taxon>
        <taxon>Ascomycota</taxon>
        <taxon>Pezizomycotina</taxon>
        <taxon>Dothideomycetes</taxon>
        <taxon>Dothideomycetidae</taxon>
        <taxon>Mycosphaerellales</taxon>
        <taxon>Mycosphaerellaceae</taxon>
        <taxon>Zymoseptoria</taxon>
    </lineage>
</organism>
<accession>A0A0F4GUP3</accession>
<dbReference type="STRING" id="1047168.A0A0F4GUP3"/>
<feature type="compositionally biased region" description="Basic and acidic residues" evidence="1">
    <location>
        <begin position="322"/>
        <end position="349"/>
    </location>
</feature>
<feature type="region of interest" description="Disordered" evidence="1">
    <location>
        <begin position="478"/>
        <end position="521"/>
    </location>
</feature>
<keyword evidence="4" id="KW-1185">Reference proteome</keyword>
<feature type="region of interest" description="Disordered" evidence="1">
    <location>
        <begin position="1"/>
        <end position="49"/>
    </location>
</feature>
<dbReference type="AlphaFoldDB" id="A0A0F4GUP3"/>
<feature type="region of interest" description="Disordered" evidence="1">
    <location>
        <begin position="191"/>
        <end position="254"/>
    </location>
</feature>
<evidence type="ECO:0000259" key="2">
    <source>
        <dbReference type="Pfam" id="PF10680"/>
    </source>
</evidence>
<dbReference type="OrthoDB" id="5412288at2759"/>
<evidence type="ECO:0000256" key="1">
    <source>
        <dbReference type="SAM" id="MobiDB-lite"/>
    </source>
</evidence>
<protein>
    <recommendedName>
        <fullName evidence="2">Rrn9 domain-containing protein</fullName>
    </recommendedName>
</protein>
<evidence type="ECO:0000313" key="4">
    <source>
        <dbReference type="Proteomes" id="UP000033647"/>
    </source>
</evidence>
<reference evidence="3 4" key="1">
    <citation type="submission" date="2015-03" db="EMBL/GenBank/DDBJ databases">
        <title>RNA-seq based gene annotation and comparative genomics of four Zymoseptoria species reveal species-specific pathogenicity related genes and transposable element activity.</title>
        <authorList>
            <person name="Grandaubert J."/>
            <person name="Bhattacharyya A."/>
            <person name="Stukenbrock E.H."/>
        </authorList>
    </citation>
    <scope>NUCLEOTIDE SEQUENCE [LARGE SCALE GENOMIC DNA]</scope>
    <source>
        <strain evidence="3 4">Zb18110</strain>
    </source>
</reference>
<dbReference type="EMBL" id="LAFY01000293">
    <property type="protein sequence ID" value="KJY01160.1"/>
    <property type="molecule type" value="Genomic_DNA"/>
</dbReference>
<dbReference type="Proteomes" id="UP000033647">
    <property type="component" value="Unassembled WGS sequence"/>
</dbReference>
<feature type="region of interest" description="Disordered" evidence="1">
    <location>
        <begin position="287"/>
        <end position="363"/>
    </location>
</feature>
<evidence type="ECO:0000313" key="3">
    <source>
        <dbReference type="EMBL" id="KJY01160.1"/>
    </source>
</evidence>
<feature type="compositionally biased region" description="Acidic residues" evidence="1">
    <location>
        <begin position="509"/>
        <end position="521"/>
    </location>
</feature>
<name>A0A0F4GUP3_9PEZI</name>
<feature type="domain" description="Rrn9" evidence="2">
    <location>
        <begin position="71"/>
        <end position="144"/>
    </location>
</feature>
<feature type="compositionally biased region" description="Basic and acidic residues" evidence="1">
    <location>
        <begin position="201"/>
        <end position="213"/>
    </location>
</feature>
<proteinExistence type="predicted"/>
<sequence>MSSIGTGSTAITNPGTAQADIVNAGADRHFDSDEEDASSTDTYGQRPGRFYGPDSSWRFYTRDERGLAASLDQAVCNDLSLQLYNVHAFKASLRDADASNLKGWQSKQRWVLANDTKRRGPFQPRPKFSAWPLKPSSVPRASEIWGAVPVEDEHKDATVLARNPEPWKPSLDLQEQLKAVFLRQAKEQLYEHRRRSVPRRTASERYRDSRDSRVATSPKVHLPDDHAESSMNGDSRSDSCGSTSYDSSPEQTQEFMDDDEAAGAILQPTVRHLISKQDELLNALHLSRRGQHHDPSAKWKKQRLSRNNSRASALAPNLRQASDTHRRDASDVKPKSHDAQRSSETETKPSVKQGRKRKRKLGPRDWSEVLGMAAMMGWDKAVVDRAARRCAALFDEGMSLRFMTGDMSAIIEEKVVEYAPDMVPAIDDLTAPDHKLPVVDLDAFFCPYSSCDRHEQPYTKRWRLTEHLRRKHNHTCQNFEADDGENTSKGKARHSTIDLSSRSSSSSEAGEEVDEGEENDE</sequence>
<feature type="compositionally biased region" description="Low complexity" evidence="1">
    <location>
        <begin position="238"/>
        <end position="248"/>
    </location>
</feature>